<keyword evidence="3" id="KW-1185">Reference proteome</keyword>
<accession>A0A7J7IRM1</accession>
<name>A0A7J7IRM1_BUGNE</name>
<feature type="chain" id="PRO_5029451778" evidence="1">
    <location>
        <begin position="21"/>
        <end position="81"/>
    </location>
</feature>
<comment type="caution">
    <text evidence="2">The sequence shown here is derived from an EMBL/GenBank/DDBJ whole genome shotgun (WGS) entry which is preliminary data.</text>
</comment>
<keyword evidence="1" id="KW-0732">Signal</keyword>
<protein>
    <submittedName>
        <fullName evidence="2">Uncharacterized protein</fullName>
    </submittedName>
</protein>
<feature type="signal peptide" evidence="1">
    <location>
        <begin position="1"/>
        <end position="20"/>
    </location>
</feature>
<organism evidence="2 3">
    <name type="scientific">Bugula neritina</name>
    <name type="common">Brown bryozoan</name>
    <name type="synonym">Sertularia neritina</name>
    <dbReference type="NCBI Taxonomy" id="10212"/>
    <lineage>
        <taxon>Eukaryota</taxon>
        <taxon>Metazoa</taxon>
        <taxon>Spiralia</taxon>
        <taxon>Lophotrochozoa</taxon>
        <taxon>Bryozoa</taxon>
        <taxon>Gymnolaemata</taxon>
        <taxon>Cheilostomatida</taxon>
        <taxon>Flustrina</taxon>
        <taxon>Buguloidea</taxon>
        <taxon>Bugulidae</taxon>
        <taxon>Bugula</taxon>
    </lineage>
</organism>
<dbReference type="EMBL" id="VXIV02003516">
    <property type="protein sequence ID" value="KAF6016540.1"/>
    <property type="molecule type" value="Genomic_DNA"/>
</dbReference>
<reference evidence="2" key="1">
    <citation type="submission" date="2020-06" db="EMBL/GenBank/DDBJ databases">
        <title>Draft genome of Bugula neritina, a colonial animal packing powerful symbionts and potential medicines.</title>
        <authorList>
            <person name="Rayko M."/>
        </authorList>
    </citation>
    <scope>NUCLEOTIDE SEQUENCE [LARGE SCALE GENOMIC DNA]</scope>
    <source>
        <strain evidence="2">Kwan_BN1</strain>
    </source>
</reference>
<sequence length="81" mass="9333">MMRNLKQSVIMVVYLTVVTNSTELSCDRSLHEYTNRICAPVHTASFSFNYKWEMMENLKQSVIMVIYLTVVTNSTELSCGM</sequence>
<evidence type="ECO:0000313" key="2">
    <source>
        <dbReference type="EMBL" id="KAF6016540.1"/>
    </source>
</evidence>
<gene>
    <name evidence="2" type="ORF">EB796_025152</name>
</gene>
<dbReference type="Proteomes" id="UP000593567">
    <property type="component" value="Unassembled WGS sequence"/>
</dbReference>
<dbReference type="AlphaFoldDB" id="A0A7J7IRM1"/>
<evidence type="ECO:0000256" key="1">
    <source>
        <dbReference type="SAM" id="SignalP"/>
    </source>
</evidence>
<evidence type="ECO:0000313" key="3">
    <source>
        <dbReference type="Proteomes" id="UP000593567"/>
    </source>
</evidence>
<proteinExistence type="predicted"/>